<evidence type="ECO:0000313" key="2">
    <source>
        <dbReference type="EMBL" id="SMP74033.1"/>
    </source>
</evidence>
<evidence type="ECO:0000313" key="3">
    <source>
        <dbReference type="Proteomes" id="UP001158049"/>
    </source>
</evidence>
<feature type="signal peptide" evidence="1">
    <location>
        <begin position="1"/>
        <end position="38"/>
    </location>
</feature>
<dbReference type="RefSeq" id="WP_283444346.1">
    <property type="nucleotide sequence ID" value="NZ_FXUL01000020.1"/>
</dbReference>
<protein>
    <submittedName>
        <fullName evidence="2">Gluconate 2-dehydrogenase gamma chain</fullName>
    </submittedName>
</protein>
<comment type="caution">
    <text evidence="2">The sequence shown here is derived from an EMBL/GenBank/DDBJ whole genome shotgun (WGS) entry which is preliminary data.</text>
</comment>
<organism evidence="2 3">
    <name type="scientific">Noviherbaspirillum suwonense</name>
    <dbReference type="NCBI Taxonomy" id="1224511"/>
    <lineage>
        <taxon>Bacteria</taxon>
        <taxon>Pseudomonadati</taxon>
        <taxon>Pseudomonadota</taxon>
        <taxon>Betaproteobacteria</taxon>
        <taxon>Burkholderiales</taxon>
        <taxon>Oxalobacteraceae</taxon>
        <taxon>Noviherbaspirillum</taxon>
    </lineage>
</organism>
<dbReference type="InterPro" id="IPR006311">
    <property type="entry name" value="TAT_signal"/>
</dbReference>
<dbReference type="EMBL" id="FXUL01000020">
    <property type="protein sequence ID" value="SMP74033.1"/>
    <property type="molecule type" value="Genomic_DNA"/>
</dbReference>
<dbReference type="Proteomes" id="UP001158049">
    <property type="component" value="Unassembled WGS sequence"/>
</dbReference>
<dbReference type="PROSITE" id="PS51318">
    <property type="entry name" value="TAT"/>
    <property type="match status" value="1"/>
</dbReference>
<accession>A0ABY1QL25</accession>
<dbReference type="InterPro" id="IPR027056">
    <property type="entry name" value="Gluconate_2DH_su3"/>
</dbReference>
<reference evidence="2 3" key="1">
    <citation type="submission" date="2017-05" db="EMBL/GenBank/DDBJ databases">
        <authorList>
            <person name="Varghese N."/>
            <person name="Submissions S."/>
        </authorList>
    </citation>
    <scope>NUCLEOTIDE SEQUENCE [LARGE SCALE GENOMIC DNA]</scope>
    <source>
        <strain evidence="2 3">DSM 26001</strain>
    </source>
</reference>
<keyword evidence="1" id="KW-0732">Signal</keyword>
<evidence type="ECO:0000256" key="1">
    <source>
        <dbReference type="SAM" id="SignalP"/>
    </source>
</evidence>
<feature type="chain" id="PRO_5045777978" evidence="1">
    <location>
        <begin position="39"/>
        <end position="251"/>
    </location>
</feature>
<proteinExistence type="predicted"/>
<gene>
    <name evidence="2" type="ORF">SAMN06295970_12029</name>
</gene>
<name>A0ABY1QL25_9BURK</name>
<sequence length="251" mass="26411">MSDTTEKTPRRAFLIKSLVGAAGAAGAAAMPLSAAAQAAAPAMPAATTPAAAPAAAAGAAAGYEWLRPGEQAFVEALVNHLCPADKLSPGGVDMGLNIFFDRSLAGAWGQGDRLYLQGPFAKGTPSQGYQLGMTPAALFRAGTEGFTEYVFSTEGKGFDVLPAEARETLLKDLQAGKIALPNGVPSQPYFAQLLQMFYEGMFADPIYGGNRDKMAWKMIGYPGVNTTNKLNIVKFRNKPYRPQPMGIADLS</sequence>
<dbReference type="Pfam" id="PF13618">
    <property type="entry name" value="Gluconate_2-dh3"/>
    <property type="match status" value="1"/>
</dbReference>
<keyword evidence="3" id="KW-1185">Reference proteome</keyword>